<organism evidence="2 3">
    <name type="scientific">Saccharomycopsis crataegensis</name>
    <dbReference type="NCBI Taxonomy" id="43959"/>
    <lineage>
        <taxon>Eukaryota</taxon>
        <taxon>Fungi</taxon>
        <taxon>Dikarya</taxon>
        <taxon>Ascomycota</taxon>
        <taxon>Saccharomycotina</taxon>
        <taxon>Saccharomycetes</taxon>
        <taxon>Saccharomycopsidaceae</taxon>
        <taxon>Saccharomycopsis</taxon>
    </lineage>
</organism>
<protein>
    <submittedName>
        <fullName evidence="2">Uncharacterized protein</fullName>
    </submittedName>
</protein>
<keyword evidence="3" id="KW-1185">Reference proteome</keyword>
<evidence type="ECO:0000313" key="2">
    <source>
        <dbReference type="EMBL" id="GMM36914.1"/>
    </source>
</evidence>
<dbReference type="Proteomes" id="UP001360560">
    <property type="component" value="Unassembled WGS sequence"/>
</dbReference>
<feature type="compositionally biased region" description="Gly residues" evidence="1">
    <location>
        <begin position="46"/>
        <end position="65"/>
    </location>
</feature>
<evidence type="ECO:0000313" key="3">
    <source>
        <dbReference type="Proteomes" id="UP001360560"/>
    </source>
</evidence>
<feature type="compositionally biased region" description="Polar residues" evidence="1">
    <location>
        <begin position="1"/>
        <end position="36"/>
    </location>
</feature>
<proteinExistence type="predicted"/>
<accession>A0AAV5QR58</accession>
<comment type="caution">
    <text evidence="2">The sequence shown here is derived from an EMBL/GenBank/DDBJ whole genome shotgun (WGS) entry which is preliminary data.</text>
</comment>
<dbReference type="GeneID" id="90074889"/>
<dbReference type="RefSeq" id="XP_064853910.1">
    <property type="nucleotide sequence ID" value="XM_064997838.1"/>
</dbReference>
<feature type="region of interest" description="Disordered" evidence="1">
    <location>
        <begin position="1"/>
        <end position="117"/>
    </location>
</feature>
<name>A0AAV5QR58_9ASCO</name>
<reference evidence="2 3" key="1">
    <citation type="journal article" date="2023" name="Elife">
        <title>Identification of key yeast species and microbe-microbe interactions impacting larval growth of Drosophila in the wild.</title>
        <authorList>
            <person name="Mure A."/>
            <person name="Sugiura Y."/>
            <person name="Maeda R."/>
            <person name="Honda K."/>
            <person name="Sakurai N."/>
            <person name="Takahashi Y."/>
            <person name="Watada M."/>
            <person name="Katoh T."/>
            <person name="Gotoh A."/>
            <person name="Gotoh Y."/>
            <person name="Taniguchi I."/>
            <person name="Nakamura K."/>
            <person name="Hayashi T."/>
            <person name="Katayama T."/>
            <person name="Uemura T."/>
            <person name="Hattori Y."/>
        </authorList>
    </citation>
    <scope>NUCLEOTIDE SEQUENCE [LARGE SCALE GENOMIC DNA]</scope>
    <source>
        <strain evidence="2 3">SC-9</strain>
    </source>
</reference>
<evidence type="ECO:0000256" key="1">
    <source>
        <dbReference type="SAM" id="MobiDB-lite"/>
    </source>
</evidence>
<dbReference type="EMBL" id="BTFZ01000011">
    <property type="protein sequence ID" value="GMM36914.1"/>
    <property type="molecule type" value="Genomic_DNA"/>
</dbReference>
<gene>
    <name evidence="2" type="ORF">DASC09_042390</name>
</gene>
<dbReference type="AlphaFoldDB" id="A0AAV5QR58"/>
<feature type="compositionally biased region" description="Gly residues" evidence="1">
    <location>
        <begin position="85"/>
        <end position="105"/>
    </location>
</feature>
<sequence length="117" mass="11713">MLMTIFLQSKETSSDNGDGTNHTVSRQTTGSSTASNRDGWRRVVGGTVGSSNRGGVGSFGGGDSSFGGRVSGVWAAGDFRTTGVDGTGDGGIDVGDNDSGGGSSGGDEESDSRELHF</sequence>